<feature type="domain" description="Core-binding (CB)" evidence="7">
    <location>
        <begin position="88"/>
        <end position="167"/>
    </location>
</feature>
<dbReference type="AlphaFoldDB" id="A0A1G9KVL5"/>
<evidence type="ECO:0000256" key="5">
    <source>
        <dbReference type="PROSITE-ProRule" id="PRU01248"/>
    </source>
</evidence>
<organism evidence="8 9">
    <name type="scientific">Maridesulfovibrio ferrireducens</name>
    <dbReference type="NCBI Taxonomy" id="246191"/>
    <lineage>
        <taxon>Bacteria</taxon>
        <taxon>Pseudomonadati</taxon>
        <taxon>Thermodesulfobacteriota</taxon>
        <taxon>Desulfovibrionia</taxon>
        <taxon>Desulfovibrionales</taxon>
        <taxon>Desulfovibrionaceae</taxon>
        <taxon>Maridesulfovibrio</taxon>
    </lineage>
</organism>
<dbReference type="CDD" id="cd00796">
    <property type="entry name" value="INT_Rci_Hp1_C"/>
    <property type="match status" value="1"/>
</dbReference>
<dbReference type="STRING" id="246191.SAMN05660337_3222"/>
<evidence type="ECO:0000256" key="4">
    <source>
        <dbReference type="ARBA" id="ARBA00023172"/>
    </source>
</evidence>
<dbReference type="GO" id="GO:0003677">
    <property type="term" value="F:DNA binding"/>
    <property type="evidence" value="ECO:0007669"/>
    <property type="project" value="UniProtKB-UniRule"/>
</dbReference>
<evidence type="ECO:0000256" key="3">
    <source>
        <dbReference type="ARBA" id="ARBA00023125"/>
    </source>
</evidence>
<dbReference type="InterPro" id="IPR013762">
    <property type="entry name" value="Integrase-like_cat_sf"/>
</dbReference>
<dbReference type="InterPro" id="IPR010998">
    <property type="entry name" value="Integrase_recombinase_N"/>
</dbReference>
<dbReference type="Gene3D" id="1.10.443.10">
    <property type="entry name" value="Intergrase catalytic core"/>
    <property type="match status" value="1"/>
</dbReference>
<dbReference type="InterPro" id="IPR011010">
    <property type="entry name" value="DNA_brk_join_enz"/>
</dbReference>
<dbReference type="InterPro" id="IPR002104">
    <property type="entry name" value="Integrase_catalytic"/>
</dbReference>
<dbReference type="RefSeq" id="WP_092162912.1">
    <property type="nucleotide sequence ID" value="NZ_FNGA01000005.1"/>
</dbReference>
<evidence type="ECO:0000313" key="8">
    <source>
        <dbReference type="EMBL" id="SDL53405.1"/>
    </source>
</evidence>
<evidence type="ECO:0000256" key="1">
    <source>
        <dbReference type="ARBA" id="ARBA00008857"/>
    </source>
</evidence>
<gene>
    <name evidence="8" type="ORF">SAMN05660337_3222</name>
</gene>
<evidence type="ECO:0000259" key="6">
    <source>
        <dbReference type="PROSITE" id="PS51898"/>
    </source>
</evidence>
<dbReference type="InterPro" id="IPR050808">
    <property type="entry name" value="Phage_Integrase"/>
</dbReference>
<accession>A0A1G9KVL5</accession>
<evidence type="ECO:0000259" key="7">
    <source>
        <dbReference type="PROSITE" id="PS51900"/>
    </source>
</evidence>
<protein>
    <submittedName>
        <fullName evidence="8">Site-specific recombinase XerD</fullName>
    </submittedName>
</protein>
<evidence type="ECO:0000256" key="2">
    <source>
        <dbReference type="ARBA" id="ARBA00022908"/>
    </source>
</evidence>
<keyword evidence="3 5" id="KW-0238">DNA-binding</keyword>
<keyword evidence="4" id="KW-0233">DNA recombination</keyword>
<dbReference type="EMBL" id="FNGA01000005">
    <property type="protein sequence ID" value="SDL53405.1"/>
    <property type="molecule type" value="Genomic_DNA"/>
</dbReference>
<dbReference type="OrthoDB" id="9789256at2"/>
<dbReference type="PANTHER" id="PTHR30629:SF2">
    <property type="entry name" value="PROPHAGE INTEGRASE INTS-RELATED"/>
    <property type="match status" value="1"/>
</dbReference>
<name>A0A1G9KVL5_9BACT</name>
<keyword evidence="9" id="KW-1185">Reference proteome</keyword>
<dbReference type="PROSITE" id="PS51900">
    <property type="entry name" value="CB"/>
    <property type="match status" value="1"/>
</dbReference>
<dbReference type="Proteomes" id="UP000199053">
    <property type="component" value="Unassembled WGS sequence"/>
</dbReference>
<reference evidence="9" key="1">
    <citation type="submission" date="2016-10" db="EMBL/GenBank/DDBJ databases">
        <authorList>
            <person name="Varghese N."/>
            <person name="Submissions S."/>
        </authorList>
    </citation>
    <scope>NUCLEOTIDE SEQUENCE [LARGE SCALE GENOMIC DNA]</scope>
    <source>
        <strain evidence="9">DSM 16995</strain>
    </source>
</reference>
<comment type="similarity">
    <text evidence="1">Belongs to the 'phage' integrase family.</text>
</comment>
<sequence>MAVKKRNKTAYKGVFYITSTHPTTGVNEKIFYIRYYKNGKSIEEKAGRQHQDRMTPAKANRLRVLRIEGRVDSNEERREKIRAEREKMNTSRLWETFYDAKQENKSIKDDRNRWRAYLLKDFGRKIPEEISTTDIDKLRRKLQDRGLAPGTVKQGLVLLKRILNFGAKRGLCQPVNQAKLHFEMPKVNNIKTEDLTPRQLSSLMEAIETSSNKPAANMMLMALYTGMRKGEIFKLRWNDINFNRGFITLKDPKGGTDQRIPLNNLTRSILEDLPQKDSEYIFPGRDNGPTKEMRIPFRRICDNAGLAKDFRPMHGLRHVFASTLASSGQVDMYTLQKLLTHKTPSMVQRYAHLRDDAMMKASEVVGDMYQKMQKCGGQKR</sequence>
<dbReference type="InterPro" id="IPR044068">
    <property type="entry name" value="CB"/>
</dbReference>
<evidence type="ECO:0000313" key="9">
    <source>
        <dbReference type="Proteomes" id="UP000199053"/>
    </source>
</evidence>
<keyword evidence="2" id="KW-0229">DNA integration</keyword>
<dbReference type="Pfam" id="PF00589">
    <property type="entry name" value="Phage_integrase"/>
    <property type="match status" value="1"/>
</dbReference>
<dbReference type="Gene3D" id="1.10.150.130">
    <property type="match status" value="1"/>
</dbReference>
<dbReference type="GO" id="GO:0006310">
    <property type="term" value="P:DNA recombination"/>
    <property type="evidence" value="ECO:0007669"/>
    <property type="project" value="UniProtKB-KW"/>
</dbReference>
<dbReference type="PROSITE" id="PS51898">
    <property type="entry name" value="TYR_RECOMBINASE"/>
    <property type="match status" value="1"/>
</dbReference>
<dbReference type="PANTHER" id="PTHR30629">
    <property type="entry name" value="PROPHAGE INTEGRASE"/>
    <property type="match status" value="1"/>
</dbReference>
<proteinExistence type="inferred from homology"/>
<dbReference type="GO" id="GO:0015074">
    <property type="term" value="P:DNA integration"/>
    <property type="evidence" value="ECO:0007669"/>
    <property type="project" value="UniProtKB-KW"/>
</dbReference>
<feature type="domain" description="Tyr recombinase" evidence="6">
    <location>
        <begin position="190"/>
        <end position="363"/>
    </location>
</feature>
<dbReference type="SUPFAM" id="SSF56349">
    <property type="entry name" value="DNA breaking-rejoining enzymes"/>
    <property type="match status" value="1"/>
</dbReference>